<organism evidence="1 2">
    <name type="scientific">Holtiella tumoricola</name>
    <dbReference type="NCBI Taxonomy" id="3018743"/>
    <lineage>
        <taxon>Bacteria</taxon>
        <taxon>Bacillati</taxon>
        <taxon>Bacillota</taxon>
        <taxon>Clostridia</taxon>
        <taxon>Lachnospirales</taxon>
        <taxon>Cellulosilyticaceae</taxon>
        <taxon>Holtiella</taxon>
    </lineage>
</organism>
<name>A0AA42DLM3_9FIRM</name>
<evidence type="ECO:0000313" key="1">
    <source>
        <dbReference type="EMBL" id="MDA3731430.1"/>
    </source>
</evidence>
<proteinExistence type="predicted"/>
<reference evidence="1" key="1">
    <citation type="journal article" date="2023" name="Int. J. Syst. Evol. Microbiol.">
        <title>&lt;i&gt;Holtiella tumoricola&lt;/i&gt; gen. nov. sp. nov., isolated from a human clinical sample.</title>
        <authorList>
            <person name="Allen-Vercoe E."/>
            <person name="Daigneault M.C."/>
            <person name="Vancuren S.J."/>
            <person name="Cochrane K."/>
            <person name="O'Neal L.L."/>
            <person name="Sankaranarayanan K."/>
            <person name="Lawson P.A."/>
        </authorList>
    </citation>
    <scope>NUCLEOTIDE SEQUENCE</scope>
    <source>
        <strain evidence="1">CC70A</strain>
    </source>
</reference>
<protein>
    <submittedName>
        <fullName evidence="1">Uncharacterized protein</fullName>
    </submittedName>
</protein>
<comment type="caution">
    <text evidence="1">The sequence shown here is derived from an EMBL/GenBank/DDBJ whole genome shotgun (WGS) entry which is preliminary data.</text>
</comment>
<keyword evidence="2" id="KW-1185">Reference proteome</keyword>
<gene>
    <name evidence="1" type="ORF">PBV87_08065</name>
</gene>
<dbReference type="AlphaFoldDB" id="A0AA42DLM3"/>
<accession>A0AA42DLM3</accession>
<sequence>MFKFINEIKKIKEEKEKFDMFIAENKAFNKKMHDEMINVLCENAYTMGMARIEIDFEKDLYKNMTDLERLRIMTAHTQGKLEYRMESGK</sequence>
<dbReference type="Proteomes" id="UP001169242">
    <property type="component" value="Unassembled WGS sequence"/>
</dbReference>
<dbReference type="RefSeq" id="WP_271011818.1">
    <property type="nucleotide sequence ID" value="NZ_JAQIFT010000035.1"/>
</dbReference>
<dbReference type="EMBL" id="JAQIFT010000035">
    <property type="protein sequence ID" value="MDA3731430.1"/>
    <property type="molecule type" value="Genomic_DNA"/>
</dbReference>
<evidence type="ECO:0000313" key="2">
    <source>
        <dbReference type="Proteomes" id="UP001169242"/>
    </source>
</evidence>